<evidence type="ECO:0000313" key="2">
    <source>
        <dbReference type="EMBL" id="KAF2231560.1"/>
    </source>
</evidence>
<feature type="compositionally biased region" description="Basic and acidic residues" evidence="1">
    <location>
        <begin position="242"/>
        <end position="267"/>
    </location>
</feature>
<feature type="compositionally biased region" description="Polar residues" evidence="1">
    <location>
        <begin position="332"/>
        <end position="353"/>
    </location>
</feature>
<feature type="compositionally biased region" description="Polar residues" evidence="1">
    <location>
        <begin position="707"/>
        <end position="724"/>
    </location>
</feature>
<dbReference type="Proteomes" id="UP000800092">
    <property type="component" value="Unassembled WGS sequence"/>
</dbReference>
<sequence length="724" mass="79461">MEPDVLPPPLQQQSTHPDHNKTPQSLPSRPVKIASKESTPAIAPKPSAVERMGPITSASPPNGHAIPNGHHAPPNPGEQALSAVRQLSEQVQWCVASCMEQNKHLERLDHTIHRIFGEINAVNGAVEKVRRDLLANPPNGRRPEEPLEVEILQEVVTKMQSKVNELDTVKMQMDLFKTRLRRVEETTGPPASASSAPPPPSASSASQHEPAPHHTPVPLNLATPHHGERLPPPPSHFQPIEPRVEPRLENRIEPRRELPRPEPRPEPQPHPPATYQSAYPPVPSQAPPMEAERSSGGGWASVNGSTSSKRVLPAESAVAEPPPEGSPKRQRVTSSDFRPTYPESSNSYPSRIETSQETRRLSDPHSYPDSTNGLTFVPYSSQDADPDDSWRPESQREQLDGRRRGRGGGRGRGRKALPAPNELGTPEWEHPDWTGSQVSPDGFYQPITPDLVEARSARGALVRRSSAGPPPAQTPSRMNTMDPYAHTKKSRTKPIRNAEGILIRKDGRPDMRSQSSAANLRKVHARKEQQERNSAERRHTPTSGLATAPVIGTDGSADEEEGSASSGPTPTDERHAAIMGKIFPHGYEHKDRMDVAGQYFRKSSDSPAERKVVPSALDAERAMVEAHAADFRPVNVSSAEKHEPRTDESEDGIMKRTYTESTTESELTRADRIVDGDGDSEMREGIEETPAQHGRRIALRKDGPPLTDSQVESTDSTVPTRNGH</sequence>
<feature type="compositionally biased region" description="Polar residues" evidence="1">
    <location>
        <begin position="368"/>
        <end position="383"/>
    </location>
</feature>
<feature type="region of interest" description="Disordered" evidence="1">
    <location>
        <begin position="460"/>
        <end position="578"/>
    </location>
</feature>
<dbReference type="OrthoDB" id="5396360at2759"/>
<proteinExistence type="predicted"/>
<feature type="compositionally biased region" description="Basic and acidic residues" evidence="1">
    <location>
        <begin position="388"/>
        <end position="402"/>
    </location>
</feature>
<accession>A0A6A6H1H7</accession>
<feature type="compositionally biased region" description="Basic and acidic residues" evidence="1">
    <location>
        <begin position="666"/>
        <end position="686"/>
    </location>
</feature>
<organism evidence="2 3">
    <name type="scientific">Viridothelium virens</name>
    <name type="common">Speckled blister lichen</name>
    <name type="synonym">Trypethelium virens</name>
    <dbReference type="NCBI Taxonomy" id="1048519"/>
    <lineage>
        <taxon>Eukaryota</taxon>
        <taxon>Fungi</taxon>
        <taxon>Dikarya</taxon>
        <taxon>Ascomycota</taxon>
        <taxon>Pezizomycotina</taxon>
        <taxon>Dothideomycetes</taxon>
        <taxon>Dothideomycetes incertae sedis</taxon>
        <taxon>Trypetheliales</taxon>
        <taxon>Trypetheliaceae</taxon>
        <taxon>Viridothelium</taxon>
    </lineage>
</organism>
<feature type="region of interest" description="Disordered" evidence="1">
    <location>
        <begin position="634"/>
        <end position="724"/>
    </location>
</feature>
<feature type="compositionally biased region" description="Basic and acidic residues" evidence="1">
    <location>
        <begin position="502"/>
        <end position="511"/>
    </location>
</feature>
<reference evidence="2" key="1">
    <citation type="journal article" date="2020" name="Stud. Mycol.">
        <title>101 Dothideomycetes genomes: a test case for predicting lifestyles and emergence of pathogens.</title>
        <authorList>
            <person name="Haridas S."/>
            <person name="Albert R."/>
            <person name="Binder M."/>
            <person name="Bloem J."/>
            <person name="Labutti K."/>
            <person name="Salamov A."/>
            <person name="Andreopoulos B."/>
            <person name="Baker S."/>
            <person name="Barry K."/>
            <person name="Bills G."/>
            <person name="Bluhm B."/>
            <person name="Cannon C."/>
            <person name="Castanera R."/>
            <person name="Culley D."/>
            <person name="Daum C."/>
            <person name="Ezra D."/>
            <person name="Gonzalez J."/>
            <person name="Henrissat B."/>
            <person name="Kuo A."/>
            <person name="Liang C."/>
            <person name="Lipzen A."/>
            <person name="Lutzoni F."/>
            <person name="Magnuson J."/>
            <person name="Mondo S."/>
            <person name="Nolan M."/>
            <person name="Ohm R."/>
            <person name="Pangilinan J."/>
            <person name="Park H.-J."/>
            <person name="Ramirez L."/>
            <person name="Alfaro M."/>
            <person name="Sun H."/>
            <person name="Tritt A."/>
            <person name="Yoshinaga Y."/>
            <person name="Zwiers L.-H."/>
            <person name="Turgeon B."/>
            <person name="Goodwin S."/>
            <person name="Spatafora J."/>
            <person name="Crous P."/>
            <person name="Grigoriev I."/>
        </authorList>
    </citation>
    <scope>NUCLEOTIDE SEQUENCE</scope>
    <source>
        <strain evidence="2">Tuck. ex Michener</strain>
    </source>
</reference>
<feature type="compositionally biased region" description="Pro residues" evidence="1">
    <location>
        <begin position="1"/>
        <end position="10"/>
    </location>
</feature>
<evidence type="ECO:0000256" key="1">
    <source>
        <dbReference type="SAM" id="MobiDB-lite"/>
    </source>
</evidence>
<feature type="compositionally biased region" description="Basic and acidic residues" evidence="1">
    <location>
        <begin position="354"/>
        <end position="363"/>
    </location>
</feature>
<protein>
    <submittedName>
        <fullName evidence="2">Uncharacterized protein</fullName>
    </submittedName>
</protein>
<gene>
    <name evidence="2" type="ORF">EV356DRAFT_288856</name>
</gene>
<feature type="region of interest" description="Disordered" evidence="1">
    <location>
        <begin position="1"/>
        <end position="77"/>
    </location>
</feature>
<feature type="compositionally biased region" description="Basic and acidic residues" evidence="1">
    <location>
        <begin position="526"/>
        <end position="539"/>
    </location>
</feature>
<dbReference type="EMBL" id="ML991825">
    <property type="protein sequence ID" value="KAF2231560.1"/>
    <property type="molecule type" value="Genomic_DNA"/>
</dbReference>
<feature type="compositionally biased region" description="Basic and acidic residues" evidence="1">
    <location>
        <begin position="639"/>
        <end position="658"/>
    </location>
</feature>
<feature type="compositionally biased region" description="Basic residues" evidence="1">
    <location>
        <begin position="403"/>
        <end position="415"/>
    </location>
</feature>
<name>A0A6A6H1H7_VIRVR</name>
<feature type="region of interest" description="Disordered" evidence="1">
    <location>
        <begin position="183"/>
        <end position="447"/>
    </location>
</feature>
<evidence type="ECO:0000313" key="3">
    <source>
        <dbReference type="Proteomes" id="UP000800092"/>
    </source>
</evidence>
<keyword evidence="3" id="KW-1185">Reference proteome</keyword>
<dbReference type="AlphaFoldDB" id="A0A6A6H1H7"/>